<dbReference type="Gene3D" id="3.40.50.1820">
    <property type="entry name" value="alpha/beta hydrolase"/>
    <property type="match status" value="1"/>
</dbReference>
<dbReference type="Gene3D" id="1.10.1200.10">
    <property type="entry name" value="ACP-like"/>
    <property type="match status" value="1"/>
</dbReference>
<name>A0A841G3J7_9ACTN</name>
<dbReference type="PANTHER" id="PTHR45527">
    <property type="entry name" value="NONRIBOSOMAL PEPTIDE SYNTHETASE"/>
    <property type="match status" value="1"/>
</dbReference>
<dbReference type="Gene3D" id="3.30.559.30">
    <property type="entry name" value="Nonribosomal peptide synthetase, condensation domain"/>
    <property type="match status" value="1"/>
</dbReference>
<gene>
    <name evidence="3" type="ORF">HNR73_006576</name>
</gene>
<dbReference type="GO" id="GO:0031177">
    <property type="term" value="F:phosphopantetheine binding"/>
    <property type="evidence" value="ECO:0007669"/>
    <property type="project" value="TreeGrafter"/>
</dbReference>
<dbReference type="InterPro" id="IPR000873">
    <property type="entry name" value="AMP-dep_synth/lig_dom"/>
</dbReference>
<sequence>MNTLPARIEIRPDLPFTRWAGEFQRRQAERREWQCLPLSAVRGCVPSSSRRLFDTIITMENYPHGVPDEHAWWLTFERTVENNGFPLTLSVGVAPSLAVEYRYDPAVLEGSEVGLLAERFATAVEHVARRPGAALGAFEPPSRAPARQDGRYVDRGRATLHGLVEARCDRAPEAVAVQTRHGVTTYRDLDVRANRIAHRLRRQGVSPRSAVGIHLPRGADLVVAILGVLKAGCAYVPLDPRYPRARLNAMVARSGLVAVVTHSELGEDSRAWSSGDAHRECLMVDDPALGEEEDSRPRLAVDPLDLAYTVFTSGSTGAPKGVAVPHRGVVNHVLGVGEMLALVPEDVVSALTSVSFDPSVREIFSALAHGARVAMIGDEESRVPSLLARCLHDARVTVVPAIVPSLLERLVEHLGGDDAVRALVTCGESLRVSLAARTASRLGCRVASMYGPTESSLAASLAWHTDTDGGADGAILPLGQPLPNYAVHLLDELLRPVPQGAVGQIHVGGPGVSRGYHRQPRETAAAFLPCALGGSAGGRMYATGDFARQLDDSTLMFIGRRDNQIKVNGVRLDLAEVDAAMLGVPGVRAAAAVVTGDRRKRIAAFVVLDEGADVEMVRRAVRHQLPPALVPDRVVGVGALPRLPNGKLDRRTLGSMVPAEQALVESRPPVSPEEVSVAALWCEVLGTGPATVDDDFFALGGDSLQLAAVWNRLRTDFGADLSLNAMMHVATVRDQARRCAHPPVPSAAGADVARMVPIRLTARQRADERIVAFHDGTGSLSHFAALTSKTRGDLPWYGMTVTGMLPSGTALADLLGRYTEIIRRSGGQTLSLIGYSMGGVIAAGVADRLTAGGGTLRRLVLIDAVPPRPADLPERLLRRAALESLARADSAEEIARRLREAELPADAIALSSSSLRRLLHQRTVLNEAMISAASIDEPAPGYAGRAVLIVAGKPGSPRVVEIETAWRARYPALEVRTIDSTHHGMFQADTIHQLTELVDTALTGP</sequence>
<evidence type="ECO:0000313" key="3">
    <source>
        <dbReference type="EMBL" id="MBB6038690.1"/>
    </source>
</evidence>
<evidence type="ECO:0000259" key="2">
    <source>
        <dbReference type="PROSITE" id="PS50075"/>
    </source>
</evidence>
<dbReference type="GO" id="GO:0044550">
    <property type="term" value="P:secondary metabolite biosynthetic process"/>
    <property type="evidence" value="ECO:0007669"/>
    <property type="project" value="TreeGrafter"/>
</dbReference>
<dbReference type="InterPro" id="IPR025110">
    <property type="entry name" value="AMP-bd_C"/>
</dbReference>
<dbReference type="Pfam" id="PF13193">
    <property type="entry name" value="AMP-binding_C"/>
    <property type="match status" value="1"/>
</dbReference>
<proteinExistence type="predicted"/>
<dbReference type="SUPFAM" id="SSF56801">
    <property type="entry name" value="Acetyl-CoA synthetase-like"/>
    <property type="match status" value="1"/>
</dbReference>
<dbReference type="Gene3D" id="3.40.50.980">
    <property type="match status" value="2"/>
</dbReference>
<dbReference type="SUPFAM" id="SSF52777">
    <property type="entry name" value="CoA-dependent acyltransferases"/>
    <property type="match status" value="1"/>
</dbReference>
<dbReference type="GO" id="GO:0005737">
    <property type="term" value="C:cytoplasm"/>
    <property type="evidence" value="ECO:0007669"/>
    <property type="project" value="TreeGrafter"/>
</dbReference>
<dbReference type="Gene3D" id="3.30.300.30">
    <property type="match status" value="1"/>
</dbReference>
<dbReference type="Pfam" id="PF00550">
    <property type="entry name" value="PP-binding"/>
    <property type="match status" value="1"/>
</dbReference>
<protein>
    <submittedName>
        <fullName evidence="3">Amino acid adenylation domain-containing protein</fullName>
    </submittedName>
</protein>
<dbReference type="FunFam" id="3.40.50.980:FF:000001">
    <property type="entry name" value="Non-ribosomal peptide synthetase"/>
    <property type="match status" value="1"/>
</dbReference>
<dbReference type="PROSITE" id="PS50075">
    <property type="entry name" value="CARRIER"/>
    <property type="match status" value="1"/>
</dbReference>
<dbReference type="Pfam" id="PF00975">
    <property type="entry name" value="Thioesterase"/>
    <property type="match status" value="1"/>
</dbReference>
<dbReference type="AlphaFoldDB" id="A0A841G3J7"/>
<dbReference type="InterPro" id="IPR036736">
    <property type="entry name" value="ACP-like_sf"/>
</dbReference>
<dbReference type="InterPro" id="IPR009081">
    <property type="entry name" value="PP-bd_ACP"/>
</dbReference>
<dbReference type="InterPro" id="IPR029058">
    <property type="entry name" value="AB_hydrolase_fold"/>
</dbReference>
<dbReference type="InterPro" id="IPR045851">
    <property type="entry name" value="AMP-bd_C_sf"/>
</dbReference>
<accession>A0A841G3J7</accession>
<keyword evidence="4" id="KW-1185">Reference proteome</keyword>
<dbReference type="InterPro" id="IPR001031">
    <property type="entry name" value="Thioesterase"/>
</dbReference>
<dbReference type="Proteomes" id="UP000548476">
    <property type="component" value="Unassembled WGS sequence"/>
</dbReference>
<organism evidence="3 4">
    <name type="scientific">Phytomonospora endophytica</name>
    <dbReference type="NCBI Taxonomy" id="714109"/>
    <lineage>
        <taxon>Bacteria</taxon>
        <taxon>Bacillati</taxon>
        <taxon>Actinomycetota</taxon>
        <taxon>Actinomycetes</taxon>
        <taxon>Micromonosporales</taxon>
        <taxon>Micromonosporaceae</taxon>
        <taxon>Phytomonospora</taxon>
    </lineage>
</organism>
<dbReference type="Gene3D" id="2.30.38.10">
    <property type="entry name" value="Luciferase, Domain 3"/>
    <property type="match status" value="1"/>
</dbReference>
<dbReference type="Pfam" id="PF00501">
    <property type="entry name" value="AMP-binding"/>
    <property type="match status" value="1"/>
</dbReference>
<dbReference type="Gene3D" id="3.30.559.10">
    <property type="entry name" value="Chloramphenicol acetyltransferase-like domain"/>
    <property type="match status" value="1"/>
</dbReference>
<comment type="caution">
    <text evidence="3">The sequence shown here is derived from an EMBL/GenBank/DDBJ whole genome shotgun (WGS) entry which is preliminary data.</text>
</comment>
<reference evidence="3 4" key="1">
    <citation type="submission" date="2020-08" db="EMBL/GenBank/DDBJ databases">
        <title>Genomic Encyclopedia of Type Strains, Phase IV (KMG-IV): sequencing the most valuable type-strain genomes for metagenomic binning, comparative biology and taxonomic classification.</title>
        <authorList>
            <person name="Goeker M."/>
        </authorList>
    </citation>
    <scope>NUCLEOTIDE SEQUENCE [LARGE SCALE GENOMIC DNA]</scope>
    <source>
        <strain evidence="3 4">YIM 65646</strain>
    </source>
</reference>
<evidence type="ECO:0000256" key="1">
    <source>
        <dbReference type="ARBA" id="ARBA00001957"/>
    </source>
</evidence>
<dbReference type="CDD" id="cd05930">
    <property type="entry name" value="A_NRPS"/>
    <property type="match status" value="1"/>
</dbReference>
<comment type="cofactor">
    <cofactor evidence="1">
        <name>pantetheine 4'-phosphate</name>
        <dbReference type="ChEBI" id="CHEBI:47942"/>
    </cofactor>
</comment>
<evidence type="ECO:0000313" key="4">
    <source>
        <dbReference type="Proteomes" id="UP000548476"/>
    </source>
</evidence>
<feature type="domain" description="Carrier" evidence="2">
    <location>
        <begin position="668"/>
        <end position="743"/>
    </location>
</feature>
<dbReference type="SUPFAM" id="SSF47336">
    <property type="entry name" value="ACP-like"/>
    <property type="match status" value="1"/>
</dbReference>
<dbReference type="NCBIfam" id="TIGR01733">
    <property type="entry name" value="AA-adenyl-dom"/>
    <property type="match status" value="1"/>
</dbReference>
<dbReference type="SUPFAM" id="SSF53474">
    <property type="entry name" value="alpha/beta-Hydrolases"/>
    <property type="match status" value="1"/>
</dbReference>
<dbReference type="EMBL" id="JACHGT010000017">
    <property type="protein sequence ID" value="MBB6038690.1"/>
    <property type="molecule type" value="Genomic_DNA"/>
</dbReference>
<dbReference type="GO" id="GO:0043041">
    <property type="term" value="P:amino acid activation for nonribosomal peptide biosynthetic process"/>
    <property type="evidence" value="ECO:0007669"/>
    <property type="project" value="TreeGrafter"/>
</dbReference>
<dbReference type="InterPro" id="IPR010071">
    <property type="entry name" value="AA_adenyl_dom"/>
</dbReference>
<dbReference type="PANTHER" id="PTHR45527:SF1">
    <property type="entry name" value="FATTY ACID SYNTHASE"/>
    <property type="match status" value="1"/>
</dbReference>
<dbReference type="InterPro" id="IPR023213">
    <property type="entry name" value="CAT-like_dom_sf"/>
</dbReference>